<proteinExistence type="predicted"/>
<dbReference type="EMBL" id="CH476645">
    <property type="protein sequence ID" value="EDN98587.1"/>
    <property type="molecule type" value="Genomic_DNA"/>
</dbReference>
<dbReference type="HOGENOM" id="CLU_3351376_0_0_1"/>
<dbReference type="InParanoid" id="A7F766"/>
<dbReference type="RefSeq" id="XP_001585562.1">
    <property type="nucleotide sequence ID" value="XM_001585512.1"/>
</dbReference>
<evidence type="ECO:0000313" key="1">
    <source>
        <dbReference type="EMBL" id="EDN98587.1"/>
    </source>
</evidence>
<protein>
    <submittedName>
        <fullName evidence="1">Uncharacterized protein</fullName>
    </submittedName>
</protein>
<name>A7F766_SCLS1</name>
<dbReference type="Proteomes" id="UP000001312">
    <property type="component" value="Unassembled WGS sequence"/>
</dbReference>
<accession>A7F766</accession>
<dbReference type="KEGG" id="ssl:SS1G_13446"/>
<keyword evidence="2" id="KW-1185">Reference proteome</keyword>
<organism evidence="1 2">
    <name type="scientific">Sclerotinia sclerotiorum (strain ATCC 18683 / 1980 / Ss-1)</name>
    <name type="common">White mold</name>
    <name type="synonym">Whetzelinia sclerotiorum</name>
    <dbReference type="NCBI Taxonomy" id="665079"/>
    <lineage>
        <taxon>Eukaryota</taxon>
        <taxon>Fungi</taxon>
        <taxon>Dikarya</taxon>
        <taxon>Ascomycota</taxon>
        <taxon>Pezizomycotina</taxon>
        <taxon>Leotiomycetes</taxon>
        <taxon>Helotiales</taxon>
        <taxon>Sclerotiniaceae</taxon>
        <taxon>Sclerotinia</taxon>
    </lineage>
</organism>
<evidence type="ECO:0000313" key="2">
    <source>
        <dbReference type="Proteomes" id="UP000001312"/>
    </source>
</evidence>
<dbReference type="GeneID" id="5481707"/>
<dbReference type="AlphaFoldDB" id="A7F766"/>
<reference evidence="2" key="1">
    <citation type="journal article" date="2011" name="PLoS Genet.">
        <title>Genomic analysis of the necrotrophic fungal pathogens Sclerotinia sclerotiorum and Botrytis cinerea.</title>
        <authorList>
            <person name="Amselem J."/>
            <person name="Cuomo C.A."/>
            <person name="van Kan J.A."/>
            <person name="Viaud M."/>
            <person name="Benito E.P."/>
            <person name="Couloux A."/>
            <person name="Coutinho P.M."/>
            <person name="de Vries R.P."/>
            <person name="Dyer P.S."/>
            <person name="Fillinger S."/>
            <person name="Fournier E."/>
            <person name="Gout L."/>
            <person name="Hahn M."/>
            <person name="Kohn L."/>
            <person name="Lapalu N."/>
            <person name="Plummer K.M."/>
            <person name="Pradier J.M."/>
            <person name="Quevillon E."/>
            <person name="Sharon A."/>
            <person name="Simon A."/>
            <person name="ten Have A."/>
            <person name="Tudzynski B."/>
            <person name="Tudzynski P."/>
            <person name="Wincker P."/>
            <person name="Andrew M."/>
            <person name="Anthouard V."/>
            <person name="Beever R.E."/>
            <person name="Beffa R."/>
            <person name="Benoit I."/>
            <person name="Bouzid O."/>
            <person name="Brault B."/>
            <person name="Chen Z."/>
            <person name="Choquer M."/>
            <person name="Collemare J."/>
            <person name="Cotton P."/>
            <person name="Danchin E.G."/>
            <person name="Da Silva C."/>
            <person name="Gautier A."/>
            <person name="Giraud C."/>
            <person name="Giraud T."/>
            <person name="Gonzalez C."/>
            <person name="Grossetete S."/>
            <person name="Guldener U."/>
            <person name="Henrissat B."/>
            <person name="Howlett B.J."/>
            <person name="Kodira C."/>
            <person name="Kretschmer M."/>
            <person name="Lappartient A."/>
            <person name="Leroch M."/>
            <person name="Levis C."/>
            <person name="Mauceli E."/>
            <person name="Neuveglise C."/>
            <person name="Oeser B."/>
            <person name="Pearson M."/>
            <person name="Poulain J."/>
            <person name="Poussereau N."/>
            <person name="Quesneville H."/>
            <person name="Rascle C."/>
            <person name="Schumacher J."/>
            <person name="Segurens B."/>
            <person name="Sexton A."/>
            <person name="Silva E."/>
            <person name="Sirven C."/>
            <person name="Soanes D.M."/>
            <person name="Talbot N.J."/>
            <person name="Templeton M."/>
            <person name="Yandava C."/>
            <person name="Yarden O."/>
            <person name="Zeng Q."/>
            <person name="Rollins J.A."/>
            <person name="Lebrun M.H."/>
            <person name="Dickman M."/>
        </authorList>
    </citation>
    <scope>NUCLEOTIDE SEQUENCE [LARGE SCALE GENOMIC DNA]</scope>
    <source>
        <strain evidence="2">ATCC 18683 / 1980 / Ss-1</strain>
    </source>
</reference>
<sequence>MASFCCPYGRFLTLEARVPGHALYASRRSKSCSGDEQ</sequence>
<gene>
    <name evidence="1" type="ORF">SS1G_13446</name>
</gene>